<dbReference type="Proteomes" id="UP000838763">
    <property type="component" value="Unassembled WGS sequence"/>
</dbReference>
<evidence type="ECO:0000313" key="2">
    <source>
        <dbReference type="EMBL" id="CAI4213995.1"/>
    </source>
</evidence>
<gene>
    <name evidence="2" type="ORF">PPNO1_LOCUS3730</name>
</gene>
<dbReference type="Gene3D" id="3.40.140.10">
    <property type="entry name" value="Cytidine Deaminase, domain 2"/>
    <property type="match status" value="1"/>
</dbReference>
<dbReference type="PANTHER" id="PTHR11079:SF179">
    <property type="entry name" value="TRNA(ADENINE(34)) DEAMINASE, CHLOROPLASTIC"/>
    <property type="match status" value="1"/>
</dbReference>
<reference evidence="2" key="1">
    <citation type="submission" date="2022-11" db="EMBL/GenBank/DDBJ databases">
        <authorList>
            <person name="Scott C."/>
            <person name="Bruce N."/>
        </authorList>
    </citation>
    <scope>NUCLEOTIDE SEQUENCE</scope>
</reference>
<dbReference type="InterPro" id="IPR002125">
    <property type="entry name" value="CMP_dCMP_dom"/>
</dbReference>
<evidence type="ECO:0000259" key="1">
    <source>
        <dbReference type="PROSITE" id="PS51747"/>
    </source>
</evidence>
<dbReference type="GO" id="GO:0006139">
    <property type="term" value="P:nucleobase-containing compound metabolic process"/>
    <property type="evidence" value="ECO:0007669"/>
    <property type="project" value="UniProtKB-ARBA"/>
</dbReference>
<evidence type="ECO:0000313" key="3">
    <source>
        <dbReference type="Proteomes" id="UP000838763"/>
    </source>
</evidence>
<dbReference type="GO" id="GO:0003824">
    <property type="term" value="F:catalytic activity"/>
    <property type="evidence" value="ECO:0007669"/>
    <property type="project" value="InterPro"/>
</dbReference>
<dbReference type="InterPro" id="IPR016193">
    <property type="entry name" value="Cytidine_deaminase-like"/>
</dbReference>
<dbReference type="PROSITE" id="PS51747">
    <property type="entry name" value="CYT_DCMP_DEAMINASES_2"/>
    <property type="match status" value="1"/>
</dbReference>
<dbReference type="PANTHER" id="PTHR11079">
    <property type="entry name" value="CYTOSINE DEAMINASE FAMILY MEMBER"/>
    <property type="match status" value="1"/>
</dbReference>
<dbReference type="AlphaFoldDB" id="A0A9P1H264"/>
<organism evidence="2 3">
    <name type="scientific">Parascedosporium putredinis</name>
    <dbReference type="NCBI Taxonomy" id="1442378"/>
    <lineage>
        <taxon>Eukaryota</taxon>
        <taxon>Fungi</taxon>
        <taxon>Dikarya</taxon>
        <taxon>Ascomycota</taxon>
        <taxon>Pezizomycotina</taxon>
        <taxon>Sordariomycetes</taxon>
        <taxon>Hypocreomycetidae</taxon>
        <taxon>Microascales</taxon>
        <taxon>Microascaceae</taxon>
        <taxon>Parascedosporium</taxon>
    </lineage>
</organism>
<dbReference type="CDD" id="cd01285">
    <property type="entry name" value="nucleoside_deaminase"/>
    <property type="match status" value="1"/>
</dbReference>
<feature type="domain" description="CMP/dCMP-type deaminase" evidence="1">
    <location>
        <begin position="5"/>
        <end position="125"/>
    </location>
</feature>
<accession>A0A9P1H264</accession>
<protein>
    <recommendedName>
        <fullName evidence="1">CMP/dCMP-type deaminase domain-containing protein</fullName>
    </recommendedName>
</protein>
<dbReference type="Pfam" id="PF00383">
    <property type="entry name" value="dCMP_cyt_deam_1"/>
    <property type="match status" value="1"/>
</dbReference>
<dbReference type="EMBL" id="CALLCH030000010">
    <property type="protein sequence ID" value="CAI4213995.1"/>
    <property type="molecule type" value="Genomic_DNA"/>
</dbReference>
<sequence>MGITDQDKVHLRQCVDLARQAVDAGDSPFGSVLVDASGQVRYTDRNRINTKADITWHPEFTIVLWAQTHMTPEERAGATVYTSGEHCQMCSTAHGFAGLGRIVFASSSAQLKAWREELGVRGSGVASFSVRDVLPGWTVDGPDEELAQEVKQLHVKANKAGSA</sequence>
<proteinExistence type="predicted"/>
<comment type="caution">
    <text evidence="2">The sequence shown here is derived from an EMBL/GenBank/DDBJ whole genome shotgun (WGS) entry which is preliminary data.</text>
</comment>
<dbReference type="SUPFAM" id="SSF53927">
    <property type="entry name" value="Cytidine deaminase-like"/>
    <property type="match status" value="1"/>
</dbReference>
<dbReference type="OrthoDB" id="408702at2759"/>
<keyword evidence="3" id="KW-1185">Reference proteome</keyword>
<name>A0A9P1H264_9PEZI</name>